<dbReference type="AlphaFoldDB" id="A0A8H6A3I9"/>
<evidence type="ECO:0000313" key="10">
    <source>
        <dbReference type="Proteomes" id="UP000541154"/>
    </source>
</evidence>
<gene>
    <name evidence="9" type="ORF">ETB97_002153</name>
</gene>
<evidence type="ECO:0000256" key="2">
    <source>
        <dbReference type="ARBA" id="ARBA00022833"/>
    </source>
</evidence>
<keyword evidence="10" id="KW-1185">Reference proteome</keyword>
<feature type="region of interest" description="Disordered" evidence="7">
    <location>
        <begin position="53"/>
        <end position="82"/>
    </location>
</feature>
<dbReference type="SMART" id="SM00066">
    <property type="entry name" value="GAL4"/>
    <property type="match status" value="1"/>
</dbReference>
<evidence type="ECO:0000256" key="3">
    <source>
        <dbReference type="ARBA" id="ARBA00023015"/>
    </source>
</evidence>
<accession>A0A8H6A3I9</accession>
<organism evidence="9 10">
    <name type="scientific">Petromyces alliaceus</name>
    <name type="common">Aspergillus alliaceus</name>
    <dbReference type="NCBI Taxonomy" id="209559"/>
    <lineage>
        <taxon>Eukaryota</taxon>
        <taxon>Fungi</taxon>
        <taxon>Dikarya</taxon>
        <taxon>Ascomycota</taxon>
        <taxon>Pezizomycotina</taxon>
        <taxon>Eurotiomycetes</taxon>
        <taxon>Eurotiomycetidae</taxon>
        <taxon>Eurotiales</taxon>
        <taxon>Aspergillaceae</taxon>
        <taxon>Aspergillus</taxon>
        <taxon>Aspergillus subgen. Circumdati</taxon>
    </lineage>
</organism>
<evidence type="ECO:0000256" key="4">
    <source>
        <dbReference type="ARBA" id="ARBA00023125"/>
    </source>
</evidence>
<keyword evidence="4" id="KW-0238">DNA-binding</keyword>
<dbReference type="GO" id="GO:0000981">
    <property type="term" value="F:DNA-binding transcription factor activity, RNA polymerase II-specific"/>
    <property type="evidence" value="ECO:0007669"/>
    <property type="project" value="InterPro"/>
</dbReference>
<evidence type="ECO:0000256" key="6">
    <source>
        <dbReference type="ARBA" id="ARBA00023242"/>
    </source>
</evidence>
<reference evidence="9 10" key="1">
    <citation type="submission" date="2019-04" db="EMBL/GenBank/DDBJ databases">
        <title>Aspergillus burnettii sp. nov., novel species from soil in southeast Queensland.</title>
        <authorList>
            <person name="Gilchrist C.L.M."/>
            <person name="Pitt J.I."/>
            <person name="Lange L."/>
            <person name="Lacey H.J."/>
            <person name="Vuong D."/>
            <person name="Midgley D.J."/>
            <person name="Greenfield P."/>
            <person name="Bradbury M."/>
            <person name="Lacey E."/>
            <person name="Busk P.K."/>
            <person name="Pilgaard B."/>
            <person name="Chooi Y.H."/>
            <person name="Piggott A.M."/>
        </authorList>
    </citation>
    <scope>NUCLEOTIDE SEQUENCE [LARGE SCALE GENOMIC DNA]</scope>
    <source>
        <strain evidence="9 10">FRR 5400</strain>
    </source>
</reference>
<dbReference type="PANTHER" id="PTHR36206">
    <property type="entry name" value="ASPERCRYPTIN BIOSYNTHESIS CLUSTER-SPECIFIC TRANSCRIPTION REGULATOR ATNN-RELATED"/>
    <property type="match status" value="1"/>
</dbReference>
<dbReference type="EMBL" id="SPNV01000146">
    <property type="protein sequence ID" value="KAF5859956.1"/>
    <property type="molecule type" value="Genomic_DNA"/>
</dbReference>
<evidence type="ECO:0000256" key="7">
    <source>
        <dbReference type="SAM" id="MobiDB-lite"/>
    </source>
</evidence>
<comment type="caution">
    <text evidence="9">The sequence shown here is derived from an EMBL/GenBank/DDBJ whole genome shotgun (WGS) entry which is preliminary data.</text>
</comment>
<protein>
    <recommendedName>
        <fullName evidence="8">Zn(2)-C6 fungal-type domain-containing protein</fullName>
    </recommendedName>
</protein>
<dbReference type="GO" id="GO:0009893">
    <property type="term" value="P:positive regulation of metabolic process"/>
    <property type="evidence" value="ECO:0007669"/>
    <property type="project" value="UniProtKB-ARBA"/>
</dbReference>
<evidence type="ECO:0000256" key="1">
    <source>
        <dbReference type="ARBA" id="ARBA00022723"/>
    </source>
</evidence>
<dbReference type="GO" id="GO:0008270">
    <property type="term" value="F:zinc ion binding"/>
    <property type="evidence" value="ECO:0007669"/>
    <property type="project" value="InterPro"/>
</dbReference>
<evidence type="ECO:0000259" key="8">
    <source>
        <dbReference type="PROSITE" id="PS50048"/>
    </source>
</evidence>
<dbReference type="InterPro" id="IPR052360">
    <property type="entry name" value="Transcr_Regulatory_Proteins"/>
</dbReference>
<keyword evidence="1" id="KW-0479">Metal-binding</keyword>
<dbReference type="PROSITE" id="PS50048">
    <property type="entry name" value="ZN2_CY6_FUNGAL_2"/>
    <property type="match status" value="1"/>
</dbReference>
<name>A0A8H6A3I9_PETAA</name>
<feature type="domain" description="Zn(2)-C6 fungal-type" evidence="8">
    <location>
        <begin position="22"/>
        <end position="50"/>
    </location>
</feature>
<evidence type="ECO:0000313" key="9">
    <source>
        <dbReference type="EMBL" id="KAF5859956.1"/>
    </source>
</evidence>
<dbReference type="InterPro" id="IPR036864">
    <property type="entry name" value="Zn2-C6_fun-type_DNA-bd_sf"/>
</dbReference>
<dbReference type="Pfam" id="PF00172">
    <property type="entry name" value="Zn_clus"/>
    <property type="match status" value="1"/>
</dbReference>
<keyword evidence="3" id="KW-0805">Transcription regulation</keyword>
<dbReference type="PANTHER" id="PTHR36206:SF14">
    <property type="entry name" value="ZN(2)-C6 FUNGAL-TYPE DOMAIN-CONTAINING PROTEIN-RELATED"/>
    <property type="match status" value="1"/>
</dbReference>
<evidence type="ECO:0000256" key="5">
    <source>
        <dbReference type="ARBA" id="ARBA00023163"/>
    </source>
</evidence>
<keyword evidence="6" id="KW-0539">Nucleus</keyword>
<proteinExistence type="predicted"/>
<dbReference type="GO" id="GO:0003677">
    <property type="term" value="F:DNA binding"/>
    <property type="evidence" value="ECO:0007669"/>
    <property type="project" value="UniProtKB-KW"/>
</dbReference>
<keyword evidence="2" id="KW-0862">Zinc</keyword>
<dbReference type="PROSITE" id="PS00463">
    <property type="entry name" value="ZN2_CY6_FUNGAL_1"/>
    <property type="match status" value="1"/>
</dbReference>
<sequence length="376" mass="41971">MGPNLPRPSIRESIDLLKSQQGCATCKIRKVKCDETRPQCLRCKTTGRKCPGPRVYKERPGGQPSYPVSQLHSLQPSSTTNCHGQRERRAFEYYFIHAASGIAGVLDISLWKGTIIQLCRSEPVVWDAVTALSALYENPDPFLGPPIVVPALKTVTKHHEALGWYFRSMKSMRIQIEQRKASIFTGLITCVLYLCIETLQGHTIEAFQLYEQGMRLLSALPPRNTFYENSAIQDLIVPLLFRLGVSAIVSAKYPVIDPFKLVSPTLDFPFPTIHSARTAVYFLAIESMSLLQCMGIGTLENLGRSSFLGCLWMLPPVVHEVVEVEPYDLGDKVVAGEGIVAKERHLYGIGVITTVNIDAIEEVYSDDYGVERVKLR</sequence>
<feature type="compositionally biased region" description="Polar residues" evidence="7">
    <location>
        <begin position="66"/>
        <end position="82"/>
    </location>
</feature>
<dbReference type="SUPFAM" id="SSF57701">
    <property type="entry name" value="Zn2/Cys6 DNA-binding domain"/>
    <property type="match status" value="1"/>
</dbReference>
<dbReference type="CDD" id="cd00067">
    <property type="entry name" value="GAL4"/>
    <property type="match status" value="1"/>
</dbReference>
<dbReference type="InterPro" id="IPR001138">
    <property type="entry name" value="Zn2Cys6_DnaBD"/>
</dbReference>
<keyword evidence="5" id="KW-0804">Transcription</keyword>
<dbReference type="Gene3D" id="4.10.240.10">
    <property type="entry name" value="Zn(2)-C6 fungal-type DNA-binding domain"/>
    <property type="match status" value="1"/>
</dbReference>
<dbReference type="Proteomes" id="UP000541154">
    <property type="component" value="Unassembled WGS sequence"/>
</dbReference>